<dbReference type="EMBL" id="OU898279">
    <property type="protein sequence ID" value="CAG9834062.1"/>
    <property type="molecule type" value="Genomic_DNA"/>
</dbReference>
<dbReference type="InterPro" id="IPR011989">
    <property type="entry name" value="ARM-like"/>
</dbReference>
<name>A0A9N9T488_DIABA</name>
<reference evidence="3" key="1">
    <citation type="submission" date="2022-01" db="EMBL/GenBank/DDBJ databases">
        <authorList>
            <person name="King R."/>
        </authorList>
    </citation>
    <scope>NUCLEOTIDE SEQUENCE</scope>
</reference>
<dbReference type="AlphaFoldDB" id="A0A9N9T488"/>
<dbReference type="Proteomes" id="UP001153709">
    <property type="component" value="Chromosome 4"/>
</dbReference>
<evidence type="ECO:0000256" key="2">
    <source>
        <dbReference type="ARBA" id="ARBA00014933"/>
    </source>
</evidence>
<dbReference type="InterPro" id="IPR016024">
    <property type="entry name" value="ARM-type_fold"/>
</dbReference>
<dbReference type="SUPFAM" id="SSF48371">
    <property type="entry name" value="ARM repeat"/>
    <property type="match status" value="1"/>
</dbReference>
<dbReference type="GO" id="GO:0005829">
    <property type="term" value="C:cytosol"/>
    <property type="evidence" value="ECO:0007669"/>
    <property type="project" value="TreeGrafter"/>
</dbReference>
<sequence>MNIVELLTQLGLNIHGYNYLEQNGVLSKLFALVEDDEDQMTVKFCEPGILKFFGHMAHWKPTELLLKYPKIFDRLFANIESGDLTIVGITLDTLGIIGVTTEGKCALKSTGNKITYALKTIMKLLTSFPTDIKLRALKCIENLLSASGPQPIVSQITMKWFSLLTDQPMDVIVKYAKNPFSEIKLAGLGIIQTMASQQWGQEEIKNSPGLVEYLLDRNIEVIKECKEINTKSLSFCLAVSFLMNLL</sequence>
<dbReference type="Gene3D" id="1.25.10.10">
    <property type="entry name" value="Leucine-rich Repeat Variant"/>
    <property type="match status" value="1"/>
</dbReference>
<dbReference type="Pfam" id="PF10508">
    <property type="entry name" value="Proteasom_PSMB"/>
    <property type="match status" value="1"/>
</dbReference>
<evidence type="ECO:0000256" key="1">
    <source>
        <dbReference type="ARBA" id="ARBA00006823"/>
    </source>
</evidence>
<dbReference type="PANTHER" id="PTHR13554:SF10">
    <property type="entry name" value="26S PROTEASOME NON-ATPASE REGULATORY SUBUNIT 5"/>
    <property type="match status" value="1"/>
</dbReference>
<proteinExistence type="inferred from homology"/>
<gene>
    <name evidence="3" type="ORF">DIABBA_LOCUS7411</name>
</gene>
<dbReference type="InterPro" id="IPR019538">
    <property type="entry name" value="PSMD5"/>
</dbReference>
<comment type="similarity">
    <text evidence="1">Belongs to the proteasome subunit S5B/HSM3 family.</text>
</comment>
<evidence type="ECO:0000313" key="3">
    <source>
        <dbReference type="EMBL" id="CAG9834062.1"/>
    </source>
</evidence>
<dbReference type="PANTHER" id="PTHR13554">
    <property type="entry name" value="26S PROTEASOME NON-ATPASE REGULATORY SUBUNIT 5-RELATED"/>
    <property type="match status" value="1"/>
</dbReference>
<dbReference type="GO" id="GO:0043248">
    <property type="term" value="P:proteasome assembly"/>
    <property type="evidence" value="ECO:0007669"/>
    <property type="project" value="InterPro"/>
</dbReference>
<dbReference type="OrthoDB" id="10250600at2759"/>
<protein>
    <recommendedName>
        <fullName evidence="2">26S proteasome non-ATPase regulatory subunit 5</fullName>
    </recommendedName>
</protein>
<evidence type="ECO:0000313" key="4">
    <source>
        <dbReference type="Proteomes" id="UP001153709"/>
    </source>
</evidence>
<organism evidence="3 4">
    <name type="scientific">Diabrotica balteata</name>
    <name type="common">Banded cucumber beetle</name>
    <dbReference type="NCBI Taxonomy" id="107213"/>
    <lineage>
        <taxon>Eukaryota</taxon>
        <taxon>Metazoa</taxon>
        <taxon>Ecdysozoa</taxon>
        <taxon>Arthropoda</taxon>
        <taxon>Hexapoda</taxon>
        <taxon>Insecta</taxon>
        <taxon>Pterygota</taxon>
        <taxon>Neoptera</taxon>
        <taxon>Endopterygota</taxon>
        <taxon>Coleoptera</taxon>
        <taxon>Polyphaga</taxon>
        <taxon>Cucujiformia</taxon>
        <taxon>Chrysomeloidea</taxon>
        <taxon>Chrysomelidae</taxon>
        <taxon>Galerucinae</taxon>
        <taxon>Diabroticina</taxon>
        <taxon>Diabroticites</taxon>
        <taxon>Diabrotica</taxon>
    </lineage>
</organism>
<keyword evidence="4" id="KW-1185">Reference proteome</keyword>
<accession>A0A9N9T488</accession>